<evidence type="ECO:0000259" key="11">
    <source>
        <dbReference type="Pfam" id="PF04565"/>
    </source>
</evidence>
<comment type="similarity">
    <text evidence="1 7">Belongs to the RNA polymerase beta chain family.</text>
</comment>
<dbReference type="Pfam" id="PF04563">
    <property type="entry name" value="RNA_pol_Rpb2_1"/>
    <property type="match status" value="1"/>
</dbReference>
<feature type="domain" description="RNA polymerase beta subunit protrusion" evidence="10">
    <location>
        <begin position="31"/>
        <end position="335"/>
    </location>
</feature>
<reference evidence="12 13" key="1">
    <citation type="journal article" date="2014" name="BMC Genomics">
        <title>Nucleomorph and plastid genome sequences of the chlorarachniophyte Lotharella oceanica: convergent reductive evolution and frequent recombination in nucleomorph-bearing algae.</title>
        <authorList>
            <person name="Tanifuji G."/>
            <person name="Onodera N.T."/>
            <person name="Brown M.W."/>
            <person name="Curtis B.A."/>
            <person name="Roger A.J."/>
            <person name="Ka-Shu Wong G."/>
            <person name="Melkonian M."/>
            <person name="Archibald J.M."/>
        </authorList>
    </citation>
    <scope>NUCLEOTIDE SEQUENCE [LARGE SCALE GENOMIC DNA]</scope>
    <source>
        <strain evidence="12 13">CCMP622</strain>
    </source>
</reference>
<dbReference type="Gene3D" id="3.90.1100.10">
    <property type="match status" value="1"/>
</dbReference>
<dbReference type="InterPro" id="IPR007644">
    <property type="entry name" value="RNA_pol_bsu_protrusion"/>
</dbReference>
<dbReference type="GO" id="GO:0006351">
    <property type="term" value="P:DNA-templated transcription"/>
    <property type="evidence" value="ECO:0007669"/>
    <property type="project" value="InterPro"/>
</dbReference>
<evidence type="ECO:0000256" key="1">
    <source>
        <dbReference type="ARBA" id="ARBA00006835"/>
    </source>
</evidence>
<dbReference type="EMBL" id="CP006627">
    <property type="protein sequence ID" value="AIB09614.1"/>
    <property type="molecule type" value="Genomic_DNA"/>
</dbReference>
<evidence type="ECO:0000313" key="12">
    <source>
        <dbReference type="EMBL" id="AIB09614.1"/>
    </source>
</evidence>
<evidence type="ECO:0000259" key="9">
    <source>
        <dbReference type="Pfam" id="PF04560"/>
    </source>
</evidence>
<dbReference type="InterPro" id="IPR007120">
    <property type="entry name" value="DNA-dir_RNAP_su2_dom"/>
</dbReference>
<evidence type="ECO:0000256" key="7">
    <source>
        <dbReference type="RuleBase" id="RU000434"/>
    </source>
</evidence>
<geneLocation type="nucleomorph" evidence="12"/>
<evidence type="ECO:0000256" key="6">
    <source>
        <dbReference type="ARBA" id="ARBA00023163"/>
    </source>
</evidence>
<dbReference type="Proteomes" id="UP000243670">
    <property type="component" value="Nucleomorph 1"/>
</dbReference>
<dbReference type="Pfam" id="PF04560">
    <property type="entry name" value="RNA_pol_Rpb2_7"/>
    <property type="match status" value="1"/>
</dbReference>
<dbReference type="InterPro" id="IPR007641">
    <property type="entry name" value="RNA_pol_Rpb2_7"/>
</dbReference>
<dbReference type="Gene3D" id="2.40.270.10">
    <property type="entry name" value="DNA-directed RNA polymerase, subunit 2, domain 6"/>
    <property type="match status" value="1"/>
</dbReference>
<dbReference type="InterPro" id="IPR015712">
    <property type="entry name" value="DNA-dir_RNA_pol_su2"/>
</dbReference>
<dbReference type="Gene3D" id="3.90.1800.10">
    <property type="entry name" value="RNA polymerase alpha subunit dimerisation domain"/>
    <property type="match status" value="1"/>
</dbReference>
<dbReference type="GO" id="GO:0032549">
    <property type="term" value="F:ribonucleoside binding"/>
    <property type="evidence" value="ECO:0007669"/>
    <property type="project" value="InterPro"/>
</dbReference>
<keyword evidence="3 12" id="KW-0240">DNA-directed RNA polymerase</keyword>
<gene>
    <name evidence="12" type="primary">rpa2</name>
    <name evidence="12" type="ORF">M951_chr1134</name>
</gene>
<organism evidence="12 13">
    <name type="scientific">Lotharella oceanica</name>
    <dbReference type="NCBI Taxonomy" id="641309"/>
    <lineage>
        <taxon>Eukaryota</taxon>
        <taxon>Sar</taxon>
        <taxon>Rhizaria</taxon>
        <taxon>Cercozoa</taxon>
        <taxon>Chlorarachniophyceae</taxon>
        <taxon>Lotharella</taxon>
    </lineage>
</organism>
<accession>A0A060DGF7</accession>
<dbReference type="AlphaFoldDB" id="A0A060DGF7"/>
<dbReference type="GO" id="GO:0003677">
    <property type="term" value="F:DNA binding"/>
    <property type="evidence" value="ECO:0007669"/>
    <property type="project" value="InterPro"/>
</dbReference>
<evidence type="ECO:0000256" key="4">
    <source>
        <dbReference type="ARBA" id="ARBA00022679"/>
    </source>
</evidence>
<dbReference type="EC" id="2.7.7.6" evidence="2"/>
<proteinExistence type="inferred from homology"/>
<keyword evidence="12" id="KW-0542">Nucleomorph</keyword>
<protein>
    <recommendedName>
        <fullName evidence="2">DNA-directed RNA polymerase</fullName>
        <ecNumber evidence="2">2.7.7.6</ecNumber>
    </recommendedName>
</protein>
<dbReference type="GO" id="GO:0000428">
    <property type="term" value="C:DNA-directed RNA polymerase complex"/>
    <property type="evidence" value="ECO:0007669"/>
    <property type="project" value="UniProtKB-KW"/>
</dbReference>
<evidence type="ECO:0000256" key="3">
    <source>
        <dbReference type="ARBA" id="ARBA00022478"/>
    </source>
</evidence>
<dbReference type="Pfam" id="PF00562">
    <property type="entry name" value="RNA_pol_Rpb2_6"/>
    <property type="match status" value="1"/>
</dbReference>
<dbReference type="PANTHER" id="PTHR20856">
    <property type="entry name" value="DNA-DIRECTED RNA POLYMERASE I SUBUNIT 2"/>
    <property type="match status" value="1"/>
</dbReference>
<dbReference type="InterPro" id="IPR014724">
    <property type="entry name" value="RNA_pol_RPB2_OB-fold"/>
</dbReference>
<dbReference type="SUPFAM" id="SSF64484">
    <property type="entry name" value="beta and beta-prime subunits of DNA dependent RNA-polymerase"/>
    <property type="match status" value="1"/>
</dbReference>
<evidence type="ECO:0000313" key="13">
    <source>
        <dbReference type="Proteomes" id="UP000243670"/>
    </source>
</evidence>
<feature type="domain" description="DNA-directed RNA polymerase subunit 2 hybrid-binding" evidence="8">
    <location>
        <begin position="639"/>
        <end position="1006"/>
    </location>
</feature>
<evidence type="ECO:0000256" key="2">
    <source>
        <dbReference type="ARBA" id="ARBA00012418"/>
    </source>
</evidence>
<keyword evidence="4" id="KW-0808">Transferase</keyword>
<evidence type="ECO:0000256" key="5">
    <source>
        <dbReference type="ARBA" id="ARBA00022695"/>
    </source>
</evidence>
<dbReference type="InterPro" id="IPR037033">
    <property type="entry name" value="DNA-dir_RNAP_su2_hyb_sf"/>
</dbReference>
<name>A0A060DGF7_9EUKA</name>
<evidence type="ECO:0000259" key="8">
    <source>
        <dbReference type="Pfam" id="PF00562"/>
    </source>
</evidence>
<sequence length="1121" mass="130992">MENPVNNQIILLNLKKFLCIRPAEFLKKINREILLFPSISREMFLRYYGTVFLEVLIFEKKHTVLKKELKKKVFPIMVNSNRCNLRLKYYNKRKYFRDEVDFEGGYFIYNGTEKVVRSTLSIRHNYFFFLNQDPDQYHSDKILIFRKLKENKEISILKSFFLSTNTIIVTLKIKQEEIMILIDVFLDFFKLNLYDPLMIQLYKEKKNMLSCYDESIYKKIARNFLTNHLLIKDSLKTFSRRECLKFLGFCLTDITNNRFWSEKETIGFKIIKKKFLDKIIILKDNYFFIINVINNLISNKIEKNNIDNLDLFNNMEIILSGDLCCSVMISSINEACVQVINDYNVLIEDDNINFLCDIYDECMKKYINLNKIFRKIKTLISIGSILMFLNYEPKDFGNSVVLQRFNKISFLSDLDLVHRGMYFRKQTTLTPRKIFLESFGFICPVNTPDGVLCGLLNHFCIGTKVTPLQCFNIVDFNLFKKETLLCINIIKINIIFIMEYHKKYISFVKNNIALGLVNKSCQNIIIHYFYKLRGIKIRQNINNPSSILFFVSINRKFIYDEIFIYSSNWKSVNLIYSCDQSNRILRLLKQKNNCSFQLIGCLEQLHIKINWLLFKNIKKNDSTYCHEDVASGSLLSFTASLFPYTHHNQSTRNIYQCKMSKQAIGYQNNAYIFRRDSKLQFLISNQLPLINTENMMMYGLESYPFGTNTLISICSNTGLDMEDACVFKKSSRDLGLFHSIINNNQITANKLEENLNIIKISFINLLNLFEENNLFDNSDIGKLLLNDNKNLFNMLIKNLNLDHSISSSSRIYKKEYNTFDYRYEYNNFFVINCSQKVNVKVSKYIKIVFRKPNVGDKLSSRHGQKNVISILYKNEDLPFNQIQGVVPDIILNPHSFPSRMTIGMLKEIILARSCALVGKISIVKSNTARDYGLNCIKENSLYLKSENNKKSGYDKMIDGKNGETIINQVFSGIVFYQKMKQMVKDKAQYRVLGKNDALTKQPIGGRVYGGAIRLGEMEKDGLIAHGVSSIILDRFLFSSDFSIMGYCIECEKIIDLRLLEELDVKNENPLQLYSVSEINNIISKTHNCSSKKVIFIEIPHVLFYLLTELFSFSLTPVMFQF</sequence>
<dbReference type="Gene3D" id="2.40.50.150">
    <property type="match status" value="1"/>
</dbReference>
<keyword evidence="5" id="KW-0548">Nucleotidyltransferase</keyword>
<feature type="domain" description="RNA polymerase Rpb2" evidence="9">
    <location>
        <begin position="1010"/>
        <end position="1118"/>
    </location>
</feature>
<feature type="domain" description="RNA polymerase Rpb2" evidence="11">
    <location>
        <begin position="401"/>
        <end position="465"/>
    </location>
</feature>
<dbReference type="InterPro" id="IPR007645">
    <property type="entry name" value="RNA_pol_Rpb2_3"/>
</dbReference>
<evidence type="ECO:0000259" key="10">
    <source>
        <dbReference type="Pfam" id="PF04563"/>
    </source>
</evidence>
<dbReference type="GO" id="GO:0003899">
    <property type="term" value="F:DNA-directed RNA polymerase activity"/>
    <property type="evidence" value="ECO:0007669"/>
    <property type="project" value="UniProtKB-EC"/>
</dbReference>
<keyword evidence="6" id="KW-0804">Transcription</keyword>
<dbReference type="Pfam" id="PF04565">
    <property type="entry name" value="RNA_pol_Rpb2_3"/>
    <property type="match status" value="1"/>
</dbReference>